<dbReference type="Proteomes" id="UP000823388">
    <property type="component" value="Chromosome 5N"/>
</dbReference>
<comment type="caution">
    <text evidence="3">The sequence shown here is derived from an EMBL/GenBank/DDBJ whole genome shotgun (WGS) entry which is preliminary data.</text>
</comment>
<protein>
    <recommendedName>
        <fullName evidence="2">No apical meristem-associated C-terminal domain-containing protein</fullName>
    </recommendedName>
</protein>
<evidence type="ECO:0000256" key="1">
    <source>
        <dbReference type="SAM" id="MobiDB-lite"/>
    </source>
</evidence>
<name>A0A8T0S1M3_PANVG</name>
<feature type="region of interest" description="Disordered" evidence="1">
    <location>
        <begin position="33"/>
        <end position="89"/>
    </location>
</feature>
<organism evidence="3 4">
    <name type="scientific">Panicum virgatum</name>
    <name type="common">Blackwell switchgrass</name>
    <dbReference type="NCBI Taxonomy" id="38727"/>
    <lineage>
        <taxon>Eukaryota</taxon>
        <taxon>Viridiplantae</taxon>
        <taxon>Streptophyta</taxon>
        <taxon>Embryophyta</taxon>
        <taxon>Tracheophyta</taxon>
        <taxon>Spermatophyta</taxon>
        <taxon>Magnoliopsida</taxon>
        <taxon>Liliopsida</taxon>
        <taxon>Poales</taxon>
        <taxon>Poaceae</taxon>
        <taxon>PACMAD clade</taxon>
        <taxon>Panicoideae</taxon>
        <taxon>Panicodae</taxon>
        <taxon>Paniceae</taxon>
        <taxon>Panicinae</taxon>
        <taxon>Panicum</taxon>
        <taxon>Panicum sect. Hiantes</taxon>
    </lineage>
</organism>
<dbReference type="InterPro" id="IPR029466">
    <property type="entry name" value="NAM-associated_C"/>
</dbReference>
<evidence type="ECO:0000259" key="2">
    <source>
        <dbReference type="Pfam" id="PF14303"/>
    </source>
</evidence>
<sequence length="119" mass="13685">MQALALFKFQDSENKPFQYLHCWNILRTQPKWHDKRKQLAADKQPGNKKQKANTDSSQRTSIPINVHTSNTITENGPPEETEVCKRPMGKKAKEALRRGGGDACVEALDHLWEKRENLM</sequence>
<dbReference type="PANTHER" id="PTHR45224">
    <property type="entry name" value="OS01G0527900 PROTEIN-RELATED"/>
    <property type="match status" value="1"/>
</dbReference>
<gene>
    <name evidence="3" type="ORF">PVAP13_5NG426800</name>
</gene>
<accession>A0A8T0S1M3</accession>
<dbReference type="PANTHER" id="PTHR45224:SF16">
    <property type="entry name" value="OS01G0527900 PROTEIN"/>
    <property type="match status" value="1"/>
</dbReference>
<dbReference type="AlphaFoldDB" id="A0A8T0S1M3"/>
<reference evidence="3" key="1">
    <citation type="submission" date="2020-05" db="EMBL/GenBank/DDBJ databases">
        <title>WGS assembly of Panicum virgatum.</title>
        <authorList>
            <person name="Lovell J.T."/>
            <person name="Jenkins J."/>
            <person name="Shu S."/>
            <person name="Juenger T.E."/>
            <person name="Schmutz J."/>
        </authorList>
    </citation>
    <scope>NUCLEOTIDE SEQUENCE</scope>
    <source>
        <strain evidence="3">AP13</strain>
    </source>
</reference>
<proteinExistence type="predicted"/>
<keyword evidence="4" id="KW-1185">Reference proteome</keyword>
<dbReference type="Pfam" id="PF14303">
    <property type="entry name" value="NAM-associated"/>
    <property type="match status" value="1"/>
</dbReference>
<evidence type="ECO:0000313" key="4">
    <source>
        <dbReference type="Proteomes" id="UP000823388"/>
    </source>
</evidence>
<evidence type="ECO:0000313" key="3">
    <source>
        <dbReference type="EMBL" id="KAG2590716.1"/>
    </source>
</evidence>
<feature type="domain" description="No apical meristem-associated C-terminal" evidence="2">
    <location>
        <begin position="15"/>
        <end position="117"/>
    </location>
</feature>
<feature type="compositionally biased region" description="Polar residues" evidence="1">
    <location>
        <begin position="53"/>
        <end position="74"/>
    </location>
</feature>
<dbReference type="EMBL" id="CM029046">
    <property type="protein sequence ID" value="KAG2590716.1"/>
    <property type="molecule type" value="Genomic_DNA"/>
</dbReference>